<evidence type="ECO:0000256" key="8">
    <source>
        <dbReference type="ARBA" id="ARBA00023015"/>
    </source>
</evidence>
<gene>
    <name evidence="14" type="primary">dctD_1</name>
    <name evidence="14" type="ORF">POI8812_00218</name>
</gene>
<dbReference type="GO" id="GO:0006355">
    <property type="term" value="P:regulation of DNA-templated transcription"/>
    <property type="evidence" value="ECO:0007669"/>
    <property type="project" value="InterPro"/>
</dbReference>
<evidence type="ECO:0000256" key="1">
    <source>
        <dbReference type="ARBA" id="ARBA00002167"/>
    </source>
</evidence>
<dbReference type="RefSeq" id="WP_108780682.1">
    <property type="nucleotide sequence ID" value="NZ_OMKW01000001.1"/>
</dbReference>
<evidence type="ECO:0000256" key="9">
    <source>
        <dbReference type="ARBA" id="ARBA00023159"/>
    </source>
</evidence>
<feature type="modified residue" description="4-aspartylphosphate" evidence="11">
    <location>
        <position position="53"/>
    </location>
</feature>
<dbReference type="InterPro" id="IPR009057">
    <property type="entry name" value="Homeodomain-like_sf"/>
</dbReference>
<keyword evidence="6" id="KW-0067">ATP-binding</keyword>
<evidence type="ECO:0000256" key="5">
    <source>
        <dbReference type="ARBA" id="ARBA00022741"/>
    </source>
</evidence>
<keyword evidence="8" id="KW-0805">Transcription regulation</keyword>
<dbReference type="Pfam" id="PF00072">
    <property type="entry name" value="Response_reg"/>
    <property type="match status" value="1"/>
</dbReference>
<dbReference type="Gene3D" id="1.10.8.60">
    <property type="match status" value="1"/>
</dbReference>
<dbReference type="Pfam" id="PF02954">
    <property type="entry name" value="HTH_8"/>
    <property type="match status" value="1"/>
</dbReference>
<dbReference type="InterPro" id="IPR027417">
    <property type="entry name" value="P-loop_NTPase"/>
</dbReference>
<dbReference type="PROSITE" id="PS00688">
    <property type="entry name" value="SIGMA54_INTERACT_3"/>
    <property type="match status" value="1"/>
</dbReference>
<dbReference type="EMBL" id="OMKW01000001">
    <property type="protein sequence ID" value="SPF27923.1"/>
    <property type="molecule type" value="Genomic_DNA"/>
</dbReference>
<dbReference type="Pfam" id="PF25601">
    <property type="entry name" value="AAA_lid_14"/>
    <property type="match status" value="1"/>
</dbReference>
<dbReference type="PANTHER" id="PTHR32071:SF57">
    <property type="entry name" value="C4-DICARBOXYLATE TRANSPORT TRANSCRIPTIONAL REGULATORY PROTEIN DCTD"/>
    <property type="match status" value="1"/>
</dbReference>
<dbReference type="FunFam" id="3.40.50.2300:FF:000018">
    <property type="entry name" value="DNA-binding transcriptional regulator NtrC"/>
    <property type="match status" value="1"/>
</dbReference>
<dbReference type="Proteomes" id="UP000244932">
    <property type="component" value="Unassembled WGS sequence"/>
</dbReference>
<dbReference type="InterPro" id="IPR011006">
    <property type="entry name" value="CheY-like_superfamily"/>
</dbReference>
<dbReference type="GO" id="GO:0005524">
    <property type="term" value="F:ATP binding"/>
    <property type="evidence" value="ECO:0007669"/>
    <property type="project" value="UniProtKB-KW"/>
</dbReference>
<dbReference type="SMART" id="SM00382">
    <property type="entry name" value="AAA"/>
    <property type="match status" value="1"/>
</dbReference>
<dbReference type="SUPFAM" id="SSF52540">
    <property type="entry name" value="P-loop containing nucleoside triphosphate hydrolases"/>
    <property type="match status" value="1"/>
</dbReference>
<dbReference type="PROSITE" id="PS50045">
    <property type="entry name" value="SIGMA54_INTERACT_4"/>
    <property type="match status" value="1"/>
</dbReference>
<dbReference type="InterPro" id="IPR003593">
    <property type="entry name" value="AAA+_ATPase"/>
</dbReference>
<evidence type="ECO:0000256" key="10">
    <source>
        <dbReference type="ARBA" id="ARBA00023163"/>
    </source>
</evidence>
<evidence type="ECO:0000259" key="12">
    <source>
        <dbReference type="PROSITE" id="PS50045"/>
    </source>
</evidence>
<keyword evidence="7" id="KW-0902">Two-component regulatory system</keyword>
<keyword evidence="5" id="KW-0547">Nucleotide-binding</keyword>
<evidence type="ECO:0000256" key="7">
    <source>
        <dbReference type="ARBA" id="ARBA00023012"/>
    </source>
</evidence>
<dbReference type="Pfam" id="PF00158">
    <property type="entry name" value="Sigma54_activat"/>
    <property type="match status" value="1"/>
</dbReference>
<keyword evidence="10" id="KW-0804">Transcription</keyword>
<organism evidence="14 15">
    <name type="scientific">Pontivivens insulae</name>
    <dbReference type="NCBI Taxonomy" id="1639689"/>
    <lineage>
        <taxon>Bacteria</taxon>
        <taxon>Pseudomonadati</taxon>
        <taxon>Pseudomonadota</taxon>
        <taxon>Alphaproteobacteria</taxon>
        <taxon>Rhodobacterales</taxon>
        <taxon>Paracoccaceae</taxon>
        <taxon>Pontivivens</taxon>
    </lineage>
</organism>
<feature type="domain" description="Sigma-54 factor interaction" evidence="12">
    <location>
        <begin position="144"/>
        <end position="373"/>
    </location>
</feature>
<dbReference type="InterPro" id="IPR001789">
    <property type="entry name" value="Sig_transdc_resp-reg_receiver"/>
</dbReference>
<proteinExistence type="predicted"/>
<dbReference type="InterPro" id="IPR002197">
    <property type="entry name" value="HTH_Fis"/>
</dbReference>
<dbReference type="Gene3D" id="3.40.50.300">
    <property type="entry name" value="P-loop containing nucleotide triphosphate hydrolases"/>
    <property type="match status" value="1"/>
</dbReference>
<sequence>MSASVLFVDDEEHLRIAGRQSLDLAGIEAECFPSATAALERLERGFDGILVTDIRMQGMDGIELMREARTLDPDLPVILVTGHGDVDLAVACIKEGAYDFLEKPCAPARLVACVERALEVRRLTEENRTLRELVASPDVIDARLIGRSDVMRRLRERVAAIAATDADVLVTGDTGTGKEVVARAIHAASGRAERPFVHINCAALPEALIESELFGHEAGAFPGAVRARFGKLEHGNRGTICLDEIDSLPLALQAKLLDVLHNRTVMRLGSNEAIALDIRVVALSKTDLNAAVADGTFRADLLYRLNVLGLALPSLEARREDIPDLFRVLVARAAERYGTAPPVIEPALVGELAAAPWPGNVRELRNAAERLVLGLNVTEHGPEGEERRLADHVASYEKALISAAIHAHGGRLKEVYEALGLSRKGLYDKMQRHGLNRSDFVE</sequence>
<reference evidence="14 15" key="1">
    <citation type="submission" date="2018-03" db="EMBL/GenBank/DDBJ databases">
        <authorList>
            <person name="Keele B.F."/>
        </authorList>
    </citation>
    <scope>NUCLEOTIDE SEQUENCE [LARGE SCALE GENOMIC DNA]</scope>
    <source>
        <strain evidence="14 15">CeCT 8812</strain>
    </source>
</reference>
<evidence type="ECO:0000313" key="14">
    <source>
        <dbReference type="EMBL" id="SPF27923.1"/>
    </source>
</evidence>
<evidence type="ECO:0000259" key="13">
    <source>
        <dbReference type="PROSITE" id="PS50110"/>
    </source>
</evidence>
<keyword evidence="15" id="KW-1185">Reference proteome</keyword>
<name>A0A2R8A6Q8_9RHOB</name>
<comment type="subunit">
    <text evidence="2">Interacts with sigma-54.</text>
</comment>
<dbReference type="GO" id="GO:0043565">
    <property type="term" value="F:sequence-specific DNA binding"/>
    <property type="evidence" value="ECO:0007669"/>
    <property type="project" value="InterPro"/>
</dbReference>
<dbReference type="CDD" id="cd00009">
    <property type="entry name" value="AAA"/>
    <property type="match status" value="1"/>
</dbReference>
<dbReference type="SUPFAM" id="SSF52172">
    <property type="entry name" value="CheY-like"/>
    <property type="match status" value="1"/>
</dbReference>
<dbReference type="CDD" id="cd17549">
    <property type="entry name" value="REC_DctD-like"/>
    <property type="match status" value="1"/>
</dbReference>
<accession>A0A2R8A6Q8</accession>
<dbReference type="InterPro" id="IPR058031">
    <property type="entry name" value="AAA_lid_NorR"/>
</dbReference>
<dbReference type="PROSITE" id="PS50110">
    <property type="entry name" value="RESPONSE_REGULATORY"/>
    <property type="match status" value="1"/>
</dbReference>
<dbReference type="AlphaFoldDB" id="A0A2R8A6Q8"/>
<dbReference type="Gene3D" id="3.40.50.2300">
    <property type="match status" value="1"/>
</dbReference>
<evidence type="ECO:0000256" key="4">
    <source>
        <dbReference type="ARBA" id="ARBA00022553"/>
    </source>
</evidence>
<evidence type="ECO:0000256" key="2">
    <source>
        <dbReference type="ARBA" id="ARBA00011135"/>
    </source>
</evidence>
<keyword evidence="4 11" id="KW-0597">Phosphoprotein</keyword>
<dbReference type="PANTHER" id="PTHR32071">
    <property type="entry name" value="TRANSCRIPTIONAL REGULATORY PROTEIN"/>
    <property type="match status" value="1"/>
</dbReference>
<dbReference type="InterPro" id="IPR002078">
    <property type="entry name" value="Sigma_54_int"/>
</dbReference>
<dbReference type="Gene3D" id="1.10.10.60">
    <property type="entry name" value="Homeodomain-like"/>
    <property type="match status" value="1"/>
</dbReference>
<dbReference type="GO" id="GO:0000160">
    <property type="term" value="P:phosphorelay signal transduction system"/>
    <property type="evidence" value="ECO:0007669"/>
    <property type="project" value="UniProtKB-KW"/>
</dbReference>
<evidence type="ECO:0000313" key="15">
    <source>
        <dbReference type="Proteomes" id="UP000244932"/>
    </source>
</evidence>
<dbReference type="InterPro" id="IPR025944">
    <property type="entry name" value="Sigma_54_int_dom_CS"/>
</dbReference>
<feature type="domain" description="Response regulatory" evidence="13">
    <location>
        <begin position="4"/>
        <end position="118"/>
    </location>
</feature>
<evidence type="ECO:0000256" key="11">
    <source>
        <dbReference type="PROSITE-ProRule" id="PRU00169"/>
    </source>
</evidence>
<keyword evidence="9" id="KW-0010">Activator</keyword>
<evidence type="ECO:0000256" key="3">
    <source>
        <dbReference type="ARBA" id="ARBA00015308"/>
    </source>
</evidence>
<dbReference type="SMART" id="SM00448">
    <property type="entry name" value="REC"/>
    <property type="match status" value="1"/>
</dbReference>
<dbReference type="SUPFAM" id="SSF46689">
    <property type="entry name" value="Homeodomain-like"/>
    <property type="match status" value="1"/>
</dbReference>
<dbReference type="OrthoDB" id="9802388at2"/>
<evidence type="ECO:0000256" key="6">
    <source>
        <dbReference type="ARBA" id="ARBA00022840"/>
    </source>
</evidence>
<dbReference type="InterPro" id="IPR025662">
    <property type="entry name" value="Sigma_54_int_dom_ATP-bd_1"/>
</dbReference>
<dbReference type="FunFam" id="3.40.50.300:FF:000006">
    <property type="entry name" value="DNA-binding transcriptional regulator NtrC"/>
    <property type="match status" value="1"/>
</dbReference>
<comment type="function">
    <text evidence="1">Required for activation of most nif operons, which are directly involved in nitrogen fixation.</text>
</comment>
<protein>
    <recommendedName>
        <fullName evidence="3">Nif-specific regulatory protein</fullName>
    </recommendedName>
</protein>
<dbReference type="PROSITE" id="PS00675">
    <property type="entry name" value="SIGMA54_INTERACT_1"/>
    <property type="match status" value="1"/>
</dbReference>